<dbReference type="EMBL" id="JACSDZ010000012">
    <property type="protein sequence ID" value="KAF7390153.1"/>
    <property type="molecule type" value="Genomic_DNA"/>
</dbReference>
<reference evidence="1" key="1">
    <citation type="journal article" date="2020" name="G3 (Bethesda)">
        <title>High-Quality Assemblies for Three Invasive Social Wasps from the &lt;i&gt;Vespula&lt;/i&gt; Genus.</title>
        <authorList>
            <person name="Harrop T.W.R."/>
            <person name="Guhlin J."/>
            <person name="McLaughlin G.M."/>
            <person name="Permina E."/>
            <person name="Stockwell P."/>
            <person name="Gilligan J."/>
            <person name="Le Lec M.F."/>
            <person name="Gruber M.A.M."/>
            <person name="Quinn O."/>
            <person name="Lovegrove M."/>
            <person name="Duncan E.J."/>
            <person name="Remnant E.J."/>
            <person name="Van Eeckhoven J."/>
            <person name="Graham B."/>
            <person name="Knapp R.A."/>
            <person name="Langford K.W."/>
            <person name="Kronenberg Z."/>
            <person name="Press M.O."/>
            <person name="Eacker S.M."/>
            <person name="Wilson-Rankin E.E."/>
            <person name="Purcell J."/>
            <person name="Lester P.J."/>
            <person name="Dearden P.K."/>
        </authorList>
    </citation>
    <scope>NUCLEOTIDE SEQUENCE</scope>
    <source>
        <strain evidence="1">Linc-1</strain>
    </source>
</reference>
<sequence length="167" mass="18937">MTATATATATAWRVQDEESKSPLEAVKAARQGIGGARCQLYDRNSRTVESPSGAKILALRNHEIFRSNVHTFPTFVRVYLSRSPMELVGYRYPTEAVTYFEKWAKLETKALKAKRPGFTDERYNETSYYVENVKVASTITGSAANRCGNRERARTRMEDAQDYYDSD</sequence>
<proteinExistence type="predicted"/>
<gene>
    <name evidence="1" type="ORF">HZH68_012010</name>
</gene>
<dbReference type="Proteomes" id="UP000617340">
    <property type="component" value="Unassembled WGS sequence"/>
</dbReference>
<accession>A0A834N0Y5</accession>
<evidence type="ECO:0000313" key="1">
    <source>
        <dbReference type="EMBL" id="KAF7390153.1"/>
    </source>
</evidence>
<dbReference type="AlphaFoldDB" id="A0A834N0Y5"/>
<protein>
    <submittedName>
        <fullName evidence="1">Uncharacterized protein</fullName>
    </submittedName>
</protein>
<evidence type="ECO:0000313" key="2">
    <source>
        <dbReference type="Proteomes" id="UP000617340"/>
    </source>
</evidence>
<comment type="caution">
    <text evidence="1">The sequence shown here is derived from an EMBL/GenBank/DDBJ whole genome shotgun (WGS) entry which is preliminary data.</text>
</comment>
<organism evidence="1 2">
    <name type="scientific">Vespula germanica</name>
    <name type="common">German yellow jacket</name>
    <name type="synonym">Paravespula germanica</name>
    <dbReference type="NCBI Taxonomy" id="30212"/>
    <lineage>
        <taxon>Eukaryota</taxon>
        <taxon>Metazoa</taxon>
        <taxon>Ecdysozoa</taxon>
        <taxon>Arthropoda</taxon>
        <taxon>Hexapoda</taxon>
        <taxon>Insecta</taxon>
        <taxon>Pterygota</taxon>
        <taxon>Neoptera</taxon>
        <taxon>Endopterygota</taxon>
        <taxon>Hymenoptera</taxon>
        <taxon>Apocrita</taxon>
        <taxon>Aculeata</taxon>
        <taxon>Vespoidea</taxon>
        <taxon>Vespidae</taxon>
        <taxon>Vespinae</taxon>
        <taxon>Vespula</taxon>
    </lineage>
</organism>
<name>A0A834N0Y5_VESGE</name>
<keyword evidence="2" id="KW-1185">Reference proteome</keyword>